<protein>
    <submittedName>
        <fullName evidence="2">Uncharacterized protein</fullName>
    </submittedName>
</protein>
<dbReference type="EMBL" id="CP050549">
    <property type="protein sequence ID" value="QND41557.1"/>
    <property type="molecule type" value="Genomic_DNA"/>
</dbReference>
<feature type="region of interest" description="Disordered" evidence="1">
    <location>
        <begin position="1"/>
        <end position="33"/>
    </location>
</feature>
<name>A0A7G6RH25_RHILV</name>
<dbReference type="Proteomes" id="UP000515518">
    <property type="component" value="Chromosome"/>
</dbReference>
<reference evidence="3" key="1">
    <citation type="journal article" date="2020" name="Mol. Plant Microbe">
        <title>Rhizobial microsymbionts of the narrowly endemic Oxytropis species growing in Kamchatka are characterized by significant genetic diversity and possess a set of genes that are associated with T3SS and T6SS secretion systems and can affect the development of symbiosis.</title>
        <authorList>
            <person name="Safronova V."/>
            <person name="Guro P."/>
            <person name="Sazanova A."/>
            <person name="Kuznetsova I."/>
            <person name="Belimov A."/>
            <person name="Yakubov V."/>
            <person name="Chirak E."/>
            <person name="Afonin A."/>
            <person name="Gogolev Y."/>
            <person name="Andronov E."/>
            <person name="Tikhonovich I."/>
        </authorList>
    </citation>
    <scope>NUCLEOTIDE SEQUENCE [LARGE SCALE GENOMIC DNA]</scope>
    <source>
        <strain evidence="3">RCAM0610</strain>
    </source>
</reference>
<accession>A0A7G6RH25</accession>
<sequence length="105" mass="11571">MAKGECQINGPCPDRADSPTPTAHLPPNSKKPRQSLTGLCMLKIDRHYILGGINDCLRSKLAPWILALSTDSRRVRTVERSDYRIDINFVISPALISSTGRLARG</sequence>
<organism evidence="2 3">
    <name type="scientific">Rhizobium leguminosarum bv. viciae</name>
    <dbReference type="NCBI Taxonomy" id="387"/>
    <lineage>
        <taxon>Bacteria</taxon>
        <taxon>Pseudomonadati</taxon>
        <taxon>Pseudomonadota</taxon>
        <taxon>Alphaproteobacteria</taxon>
        <taxon>Hyphomicrobiales</taxon>
        <taxon>Rhizobiaceae</taxon>
        <taxon>Rhizobium/Agrobacterium group</taxon>
        <taxon>Rhizobium</taxon>
    </lineage>
</organism>
<dbReference type="AlphaFoldDB" id="A0A7G6RH25"/>
<evidence type="ECO:0000313" key="3">
    <source>
        <dbReference type="Proteomes" id="UP000515518"/>
    </source>
</evidence>
<gene>
    <name evidence="2" type="ORF">HB770_15635</name>
</gene>
<proteinExistence type="predicted"/>
<evidence type="ECO:0000256" key="1">
    <source>
        <dbReference type="SAM" id="MobiDB-lite"/>
    </source>
</evidence>
<dbReference type="RefSeq" id="WP_162769139.1">
    <property type="nucleotide sequence ID" value="NZ_WIEA01000040.1"/>
</dbReference>
<evidence type="ECO:0000313" key="2">
    <source>
        <dbReference type="EMBL" id="QND41557.1"/>
    </source>
</evidence>